<dbReference type="OrthoDB" id="9804819at2"/>
<reference evidence="6" key="1">
    <citation type="submission" date="2014-07" db="EMBL/GenBank/DDBJ databases">
        <authorList>
            <person name="Wibberg D."/>
        </authorList>
    </citation>
    <scope>NUCLEOTIDE SEQUENCE [LARGE SCALE GENOMIC DNA]</scope>
    <source>
        <strain evidence="6">DG5</strain>
    </source>
</reference>
<dbReference type="Gene3D" id="3.40.50.300">
    <property type="entry name" value="P-loop containing nucleotide triphosphate hydrolases"/>
    <property type="match status" value="1"/>
</dbReference>
<keyword evidence="1" id="KW-0813">Transport</keyword>
<evidence type="ECO:0000256" key="3">
    <source>
        <dbReference type="ARBA" id="ARBA00022840"/>
    </source>
</evidence>
<dbReference type="SMART" id="SM00382">
    <property type="entry name" value="AAA"/>
    <property type="match status" value="1"/>
</dbReference>
<sequence length="287" mass="32328">MTDILNVAGLTKCFDGFTLNNISFRLQPGYIMGLVGPNGSGKTTTIKLIMNMMKKDKGAININGYDSVKGEVEAKELIGYVSDECMFVDDWKTDDVKKTLALYYKKFDETQFERYIDDFDLPRGRKIEDFSKGMKTKLMLAAALSHDTKLLLLDEPTSGLDPVIRTELLDILQEYIVRGNRSVLFSTHITTDLEKVADYITFINDGKLIFSMDKDSVLETYSVVKGSPESFNSVKEILIGCRTNRMGFEGLVLSENAAKLPRDVVCEKATLDDIIVYHRLGIRPWAL</sequence>
<dbReference type="InterPro" id="IPR003439">
    <property type="entry name" value="ABC_transporter-like_ATP-bd"/>
</dbReference>
<keyword evidence="6" id="KW-1185">Reference proteome</keyword>
<dbReference type="PROSITE" id="PS00211">
    <property type="entry name" value="ABC_TRANSPORTER_1"/>
    <property type="match status" value="1"/>
</dbReference>
<dbReference type="EMBL" id="LM995447">
    <property type="protein sequence ID" value="CDZ24886.1"/>
    <property type="molecule type" value="Genomic_DNA"/>
</dbReference>
<dbReference type="InterPro" id="IPR003593">
    <property type="entry name" value="AAA+_ATPase"/>
</dbReference>
<evidence type="ECO:0000256" key="1">
    <source>
        <dbReference type="ARBA" id="ARBA00022448"/>
    </source>
</evidence>
<dbReference type="PATRIC" id="fig|29343.3.peg.1878"/>
<dbReference type="AlphaFoldDB" id="A0A078KMG1"/>
<dbReference type="Pfam" id="PF00005">
    <property type="entry name" value="ABC_tran"/>
    <property type="match status" value="1"/>
</dbReference>
<dbReference type="STRING" id="29343.CCDG5_1788"/>
<protein>
    <submittedName>
        <fullName evidence="5">ABC transporter</fullName>
    </submittedName>
</protein>
<dbReference type="GO" id="GO:0005524">
    <property type="term" value="F:ATP binding"/>
    <property type="evidence" value="ECO:0007669"/>
    <property type="project" value="UniProtKB-KW"/>
</dbReference>
<dbReference type="PROSITE" id="PS50893">
    <property type="entry name" value="ABC_TRANSPORTER_2"/>
    <property type="match status" value="1"/>
</dbReference>
<dbReference type="InterPro" id="IPR051782">
    <property type="entry name" value="ABC_Transporter_VariousFunc"/>
</dbReference>
<dbReference type="GO" id="GO:0016887">
    <property type="term" value="F:ATP hydrolysis activity"/>
    <property type="evidence" value="ECO:0007669"/>
    <property type="project" value="InterPro"/>
</dbReference>
<dbReference type="HOGENOM" id="CLU_000604_1_2_9"/>
<evidence type="ECO:0000313" key="6">
    <source>
        <dbReference type="Proteomes" id="UP000032431"/>
    </source>
</evidence>
<organism evidence="5 6">
    <name type="scientific">[Clostridium] cellulosi</name>
    <dbReference type="NCBI Taxonomy" id="29343"/>
    <lineage>
        <taxon>Bacteria</taxon>
        <taxon>Bacillati</taxon>
        <taxon>Bacillota</taxon>
        <taxon>Clostridia</taxon>
        <taxon>Eubacteriales</taxon>
        <taxon>Oscillospiraceae</taxon>
        <taxon>Oscillospiraceae incertae sedis</taxon>
    </lineage>
</organism>
<evidence type="ECO:0000313" key="5">
    <source>
        <dbReference type="EMBL" id="CDZ24886.1"/>
    </source>
</evidence>
<dbReference type="InterPro" id="IPR017871">
    <property type="entry name" value="ABC_transporter-like_CS"/>
</dbReference>
<dbReference type="SUPFAM" id="SSF52540">
    <property type="entry name" value="P-loop containing nucleoside triphosphate hydrolases"/>
    <property type="match status" value="1"/>
</dbReference>
<accession>A0A078KMG1</accession>
<dbReference type="CDD" id="cd03230">
    <property type="entry name" value="ABC_DR_subfamily_A"/>
    <property type="match status" value="1"/>
</dbReference>
<gene>
    <name evidence="5" type="ORF">CCDG5_1788</name>
</gene>
<name>A0A078KMG1_9FIRM</name>
<evidence type="ECO:0000256" key="2">
    <source>
        <dbReference type="ARBA" id="ARBA00022741"/>
    </source>
</evidence>
<dbReference type="KEGG" id="ccel:CCDG5_1788"/>
<dbReference type="PANTHER" id="PTHR42939">
    <property type="entry name" value="ABC TRANSPORTER ATP-BINDING PROTEIN ALBC-RELATED"/>
    <property type="match status" value="1"/>
</dbReference>
<feature type="domain" description="ABC transporter" evidence="4">
    <location>
        <begin position="2"/>
        <end position="230"/>
    </location>
</feature>
<keyword evidence="2" id="KW-0547">Nucleotide-binding</keyword>
<dbReference type="Proteomes" id="UP000032431">
    <property type="component" value="Chromosome I"/>
</dbReference>
<proteinExistence type="predicted"/>
<keyword evidence="3" id="KW-0067">ATP-binding</keyword>
<dbReference type="InterPro" id="IPR027417">
    <property type="entry name" value="P-loop_NTPase"/>
</dbReference>
<dbReference type="PANTHER" id="PTHR42939:SF3">
    <property type="entry name" value="ABC TRANSPORTER ATP-BINDING COMPONENT"/>
    <property type="match status" value="1"/>
</dbReference>
<evidence type="ECO:0000259" key="4">
    <source>
        <dbReference type="PROSITE" id="PS50893"/>
    </source>
</evidence>